<organism evidence="4">
    <name type="scientific">Cucumis melo</name>
    <name type="common">Muskmelon</name>
    <dbReference type="NCBI Taxonomy" id="3656"/>
    <lineage>
        <taxon>Eukaryota</taxon>
        <taxon>Viridiplantae</taxon>
        <taxon>Streptophyta</taxon>
        <taxon>Embryophyta</taxon>
        <taxon>Tracheophyta</taxon>
        <taxon>Spermatophyta</taxon>
        <taxon>Magnoliopsida</taxon>
        <taxon>eudicotyledons</taxon>
        <taxon>Gunneridae</taxon>
        <taxon>Pentapetalae</taxon>
        <taxon>rosids</taxon>
        <taxon>fabids</taxon>
        <taxon>Cucurbitales</taxon>
        <taxon>Cucurbitaceae</taxon>
        <taxon>Benincaseae</taxon>
        <taxon>Cucumis</taxon>
    </lineage>
</organism>
<dbReference type="GO" id="GO:0009898">
    <property type="term" value="C:cytoplasmic side of plasma membrane"/>
    <property type="evidence" value="ECO:0007669"/>
    <property type="project" value="TreeGrafter"/>
</dbReference>
<dbReference type="PANTHER" id="PTHR22761:SF75">
    <property type="entry name" value="VACUOLAR PROTEIN SORTING-ASSOCIATED PROTEIN 32 HOMOLOG 2"/>
    <property type="match status" value="1"/>
</dbReference>
<evidence type="ECO:0008006" key="5">
    <source>
        <dbReference type="Google" id="ProtNLM"/>
    </source>
</evidence>
<evidence type="ECO:0000256" key="1">
    <source>
        <dbReference type="SAM" id="Coils"/>
    </source>
</evidence>
<proteinExistence type="predicted"/>
<feature type="region of interest" description="Disordered" evidence="2">
    <location>
        <begin position="244"/>
        <end position="275"/>
    </location>
</feature>
<dbReference type="GO" id="GO:0005771">
    <property type="term" value="C:multivesicular body"/>
    <property type="evidence" value="ECO:0007669"/>
    <property type="project" value="TreeGrafter"/>
</dbReference>
<dbReference type="Gramene" id="MELO3C004611.2.1">
    <property type="protein sequence ID" value="MELO3C004611.2.1"/>
    <property type="gene ID" value="MELO3C004611.2"/>
</dbReference>
<dbReference type="GO" id="GO:0006900">
    <property type="term" value="P:vesicle budding from membrane"/>
    <property type="evidence" value="ECO:0007669"/>
    <property type="project" value="TreeGrafter"/>
</dbReference>
<evidence type="ECO:0000256" key="2">
    <source>
        <dbReference type="SAM" id="MobiDB-lite"/>
    </source>
</evidence>
<feature type="coiled-coil region" evidence="1">
    <location>
        <begin position="69"/>
        <end position="96"/>
    </location>
</feature>
<dbReference type="GO" id="GO:0032511">
    <property type="term" value="P:late endosome to vacuole transport via multivesicular body sorting pathway"/>
    <property type="evidence" value="ECO:0007669"/>
    <property type="project" value="TreeGrafter"/>
</dbReference>
<evidence type="ECO:0000256" key="3">
    <source>
        <dbReference type="SAM" id="SignalP"/>
    </source>
</evidence>
<dbReference type="AlphaFoldDB" id="A0A9I9CJQ3"/>
<dbReference type="GO" id="GO:0000815">
    <property type="term" value="C:ESCRT III complex"/>
    <property type="evidence" value="ECO:0007669"/>
    <property type="project" value="TreeGrafter"/>
</dbReference>
<feature type="chain" id="PRO_5039894234" description="Vacuolar protein sorting-associated protein 32 homolog 2" evidence="3">
    <location>
        <begin position="31"/>
        <end position="286"/>
    </location>
</feature>
<dbReference type="Gene3D" id="1.10.287.1060">
    <property type="entry name" value="ESAT-6-like"/>
    <property type="match status" value="1"/>
</dbReference>
<keyword evidence="1" id="KW-0175">Coiled coil</keyword>
<feature type="compositionally biased region" description="Low complexity" evidence="2">
    <location>
        <begin position="244"/>
        <end position="263"/>
    </location>
</feature>
<sequence length="286" mass="32010">MTRLDSKSLFACFWLLNTMVVCKIMPPSRASRSVIIRKGVERNTRRSREDSCCFVSTMFNRLFGKPKQEANALATLEKLSETLEMLEKKENVLVKKAAAEVERAKEFTRVKNKRESIHSHCNLFPAAIQCLKRKRLYEQQIEQLGNFQLRIHDQMIMLEGAKATTETVDALRTGASAMKAMQKATNIDDVDKTMDEINEQTENMKQIQEALSAPIGAAADFDEDELEAELEDLESAELEEQLLQPASTAPAAPVSVPAGRVPARPAPQKRTAEEDELAALQAEMAL</sequence>
<reference evidence="4" key="1">
    <citation type="submission" date="2023-03" db="UniProtKB">
        <authorList>
            <consortium name="EnsemblPlants"/>
        </authorList>
    </citation>
    <scope>IDENTIFICATION</scope>
</reference>
<dbReference type="EnsemblPlants" id="MELO3C004611.2.1">
    <property type="protein sequence ID" value="MELO3C004611.2.1"/>
    <property type="gene ID" value="MELO3C004611.2"/>
</dbReference>
<feature type="coiled-coil region" evidence="1">
    <location>
        <begin position="190"/>
        <end position="243"/>
    </location>
</feature>
<protein>
    <recommendedName>
        <fullName evidence="5">Vacuolar protein sorting-associated protein 32 homolog 2</fullName>
    </recommendedName>
</protein>
<evidence type="ECO:0000313" key="4">
    <source>
        <dbReference type="EnsemblPlants" id="MELO3C004611.2.1"/>
    </source>
</evidence>
<feature type="signal peptide" evidence="3">
    <location>
        <begin position="1"/>
        <end position="30"/>
    </location>
</feature>
<name>A0A9I9CJQ3_CUCME</name>
<dbReference type="InterPro" id="IPR005024">
    <property type="entry name" value="Snf7_fam"/>
</dbReference>
<dbReference type="Gene3D" id="6.10.250.1710">
    <property type="match status" value="1"/>
</dbReference>
<dbReference type="PANTHER" id="PTHR22761">
    <property type="entry name" value="CHARGED MULTIVESICULAR BODY PROTEIN"/>
    <property type="match status" value="1"/>
</dbReference>
<keyword evidence="3" id="KW-0732">Signal</keyword>
<accession>A0A9I9CJQ3</accession>
<dbReference type="Pfam" id="PF03357">
    <property type="entry name" value="Snf7"/>
    <property type="match status" value="1"/>
</dbReference>